<keyword evidence="3" id="KW-1185">Reference proteome</keyword>
<dbReference type="InParanoid" id="A2FFY8"/>
<dbReference type="SMR" id="A2FFY8"/>
<dbReference type="PANTHER" id="PTHR24362:SF309">
    <property type="entry name" value="PROTEIN KINASE DOMAIN-CONTAINING PROTEIN"/>
    <property type="match status" value="1"/>
</dbReference>
<evidence type="ECO:0000313" key="2">
    <source>
        <dbReference type="EMBL" id="EAX96198.1"/>
    </source>
</evidence>
<dbReference type="GO" id="GO:0005524">
    <property type="term" value="F:ATP binding"/>
    <property type="evidence" value="ECO:0007669"/>
    <property type="project" value="InterPro"/>
</dbReference>
<gene>
    <name evidence="2" type="ORF">TVAG_000270</name>
</gene>
<reference evidence="2" key="2">
    <citation type="journal article" date="2007" name="Science">
        <title>Draft genome sequence of the sexually transmitted pathogen Trichomonas vaginalis.</title>
        <authorList>
            <person name="Carlton J.M."/>
            <person name="Hirt R.P."/>
            <person name="Silva J.C."/>
            <person name="Delcher A.L."/>
            <person name="Schatz M."/>
            <person name="Zhao Q."/>
            <person name="Wortman J.R."/>
            <person name="Bidwell S.L."/>
            <person name="Alsmark U.C.M."/>
            <person name="Besteiro S."/>
            <person name="Sicheritz-Ponten T."/>
            <person name="Noel C.J."/>
            <person name="Dacks J.B."/>
            <person name="Foster P.G."/>
            <person name="Simillion C."/>
            <person name="Van de Peer Y."/>
            <person name="Miranda-Saavedra D."/>
            <person name="Barton G.J."/>
            <person name="Westrop G.D."/>
            <person name="Mueller S."/>
            <person name="Dessi D."/>
            <person name="Fiori P.L."/>
            <person name="Ren Q."/>
            <person name="Paulsen I."/>
            <person name="Zhang H."/>
            <person name="Bastida-Corcuera F.D."/>
            <person name="Simoes-Barbosa A."/>
            <person name="Brown M.T."/>
            <person name="Hayes R.D."/>
            <person name="Mukherjee M."/>
            <person name="Okumura C.Y."/>
            <person name="Schneider R."/>
            <person name="Smith A.J."/>
            <person name="Vanacova S."/>
            <person name="Villalvazo M."/>
            <person name="Haas B.J."/>
            <person name="Pertea M."/>
            <person name="Feldblyum T.V."/>
            <person name="Utterback T.R."/>
            <person name="Shu C.L."/>
            <person name="Osoegawa K."/>
            <person name="de Jong P.J."/>
            <person name="Hrdy I."/>
            <person name="Horvathova L."/>
            <person name="Zubacova Z."/>
            <person name="Dolezal P."/>
            <person name="Malik S.B."/>
            <person name="Logsdon J.M. Jr."/>
            <person name="Henze K."/>
            <person name="Gupta A."/>
            <person name="Wang C.C."/>
            <person name="Dunne R.L."/>
            <person name="Upcroft J.A."/>
            <person name="Upcroft P."/>
            <person name="White O."/>
            <person name="Salzberg S.L."/>
            <person name="Tang P."/>
            <person name="Chiu C.-H."/>
            <person name="Lee Y.-S."/>
            <person name="Embley T.M."/>
            <person name="Coombs G.H."/>
            <person name="Mottram J.C."/>
            <person name="Tachezy J."/>
            <person name="Fraser-Liggett C.M."/>
            <person name="Johnson P.J."/>
        </authorList>
    </citation>
    <scope>NUCLEOTIDE SEQUENCE [LARGE SCALE GENOMIC DNA]</scope>
    <source>
        <strain evidence="2">G3</strain>
    </source>
</reference>
<dbReference type="InterPro" id="IPR011009">
    <property type="entry name" value="Kinase-like_dom_sf"/>
</dbReference>
<dbReference type="RefSeq" id="XP_001309128.1">
    <property type="nucleotide sequence ID" value="XM_001309127.1"/>
</dbReference>
<dbReference type="SUPFAM" id="SSF56112">
    <property type="entry name" value="Protein kinase-like (PK-like)"/>
    <property type="match status" value="1"/>
</dbReference>
<name>A2FFY8_TRIV3</name>
<evidence type="ECO:0000313" key="3">
    <source>
        <dbReference type="Proteomes" id="UP000001542"/>
    </source>
</evidence>
<protein>
    <submittedName>
        <fullName evidence="2">CAMK family protein kinase</fullName>
    </submittedName>
</protein>
<dbReference type="Pfam" id="PF00069">
    <property type="entry name" value="Pkinase"/>
    <property type="match status" value="1"/>
</dbReference>
<evidence type="ECO:0000259" key="1">
    <source>
        <dbReference type="PROSITE" id="PS50011"/>
    </source>
</evidence>
<dbReference type="KEGG" id="tva:4753966"/>
<organism evidence="2 3">
    <name type="scientific">Trichomonas vaginalis (strain ATCC PRA-98 / G3)</name>
    <dbReference type="NCBI Taxonomy" id="412133"/>
    <lineage>
        <taxon>Eukaryota</taxon>
        <taxon>Metamonada</taxon>
        <taxon>Parabasalia</taxon>
        <taxon>Trichomonadida</taxon>
        <taxon>Trichomonadidae</taxon>
        <taxon>Trichomonas</taxon>
    </lineage>
</organism>
<dbReference type="Gene3D" id="1.10.510.10">
    <property type="entry name" value="Transferase(Phosphotransferase) domain 1"/>
    <property type="match status" value="1"/>
</dbReference>
<proteinExistence type="predicted"/>
<dbReference type="InterPro" id="IPR000719">
    <property type="entry name" value="Prot_kinase_dom"/>
</dbReference>
<dbReference type="OrthoDB" id="5337378at2759"/>
<dbReference type="AlphaFoldDB" id="A2FFY8"/>
<sequence>MDPKEQQFLDDNGLVFIKIIAKGTFGVIYQVYSEQFRSNFALKRIPEKLFSDQEVQCLIAIDDPKIVSLYKYYKFNGNIYLLMEFCMTDLQRILIQNPKIQTEQLRKYITDMVKCVKACHDKNIAHCDIKPANFMIDAYGRLKIGDFGLSAIYKDKPKSLDFKGSGFYMSPEIFCRRIYNPIISDMWALGVSIYFITTKRFPFEANTEREFYAKLQSGKYNTSLIQDPLLAEVIAGCLELEPRKRLTVDQLLELPYFTETSKKTEAKISLNRTMPLLRNQDIILKPKVENKNKLITFQSSTHNLFRNSSFMRLQLIDVSKSSDTFNI</sequence>
<keyword evidence="2" id="KW-0808">Transferase</keyword>
<dbReference type="GO" id="GO:0004672">
    <property type="term" value="F:protein kinase activity"/>
    <property type="evidence" value="ECO:0007669"/>
    <property type="project" value="InterPro"/>
</dbReference>
<dbReference type="PANTHER" id="PTHR24362">
    <property type="entry name" value="SERINE/THREONINE-PROTEIN KINASE NEK"/>
    <property type="match status" value="1"/>
</dbReference>
<dbReference type="VEuPathDB" id="TrichDB:TVAG_000270"/>
<dbReference type="InterPro" id="IPR008271">
    <property type="entry name" value="Ser/Thr_kinase_AS"/>
</dbReference>
<dbReference type="EMBL" id="DS113770">
    <property type="protein sequence ID" value="EAX96198.1"/>
    <property type="molecule type" value="Genomic_DNA"/>
</dbReference>
<dbReference type="SMART" id="SM00220">
    <property type="entry name" value="S_TKc"/>
    <property type="match status" value="1"/>
</dbReference>
<reference evidence="2" key="1">
    <citation type="submission" date="2006-10" db="EMBL/GenBank/DDBJ databases">
        <authorList>
            <person name="Amadeo P."/>
            <person name="Zhao Q."/>
            <person name="Wortman J."/>
            <person name="Fraser-Liggett C."/>
            <person name="Carlton J."/>
        </authorList>
    </citation>
    <scope>NUCLEOTIDE SEQUENCE</scope>
    <source>
        <strain evidence="2">G3</strain>
    </source>
</reference>
<feature type="domain" description="Protein kinase" evidence="1">
    <location>
        <begin position="14"/>
        <end position="257"/>
    </location>
</feature>
<dbReference type="Proteomes" id="UP000001542">
    <property type="component" value="Unassembled WGS sequence"/>
</dbReference>
<accession>A2FFY8</accession>
<keyword evidence="2" id="KW-0418">Kinase</keyword>
<dbReference type="STRING" id="5722.A2FFY8"/>
<dbReference type="eggNOG" id="KOG0583">
    <property type="taxonomic scope" value="Eukaryota"/>
</dbReference>
<dbReference type="VEuPathDB" id="TrichDB:TVAGG3_0657840"/>
<dbReference type="PROSITE" id="PS50011">
    <property type="entry name" value="PROTEIN_KINASE_DOM"/>
    <property type="match status" value="1"/>
</dbReference>
<dbReference type="PROSITE" id="PS00108">
    <property type="entry name" value="PROTEIN_KINASE_ST"/>
    <property type="match status" value="1"/>
</dbReference>